<name>A0A9P5QBH4_9AGAR</name>
<dbReference type="OrthoDB" id="3260094at2759"/>
<keyword evidence="3" id="KW-1185">Reference proteome</keyword>
<evidence type="ECO:0000313" key="3">
    <source>
        <dbReference type="Proteomes" id="UP000772434"/>
    </source>
</evidence>
<proteinExistence type="predicted"/>
<dbReference type="Pfam" id="PF17667">
    <property type="entry name" value="Pkinase_fungal"/>
    <property type="match status" value="1"/>
</dbReference>
<dbReference type="EMBL" id="JADNRY010000001">
    <property type="protein sequence ID" value="KAF9078800.1"/>
    <property type="molecule type" value="Genomic_DNA"/>
</dbReference>
<accession>A0A9P5QBH4</accession>
<protein>
    <recommendedName>
        <fullName evidence="1">Fungal-type protein kinase domain-containing protein</fullName>
    </recommendedName>
</protein>
<reference evidence="2" key="1">
    <citation type="submission" date="2020-11" db="EMBL/GenBank/DDBJ databases">
        <authorList>
            <consortium name="DOE Joint Genome Institute"/>
            <person name="Ahrendt S."/>
            <person name="Riley R."/>
            <person name="Andreopoulos W."/>
            <person name="Labutti K."/>
            <person name="Pangilinan J."/>
            <person name="Ruiz-Duenas F.J."/>
            <person name="Barrasa J.M."/>
            <person name="Sanchez-Garcia M."/>
            <person name="Camarero S."/>
            <person name="Miyauchi S."/>
            <person name="Serrano A."/>
            <person name="Linde D."/>
            <person name="Babiker R."/>
            <person name="Drula E."/>
            <person name="Ayuso-Fernandez I."/>
            <person name="Pacheco R."/>
            <person name="Padilla G."/>
            <person name="Ferreira P."/>
            <person name="Barriuso J."/>
            <person name="Kellner H."/>
            <person name="Castanera R."/>
            <person name="Alfaro M."/>
            <person name="Ramirez L."/>
            <person name="Pisabarro A.G."/>
            <person name="Kuo A."/>
            <person name="Tritt A."/>
            <person name="Lipzen A."/>
            <person name="He G."/>
            <person name="Yan M."/>
            <person name="Ng V."/>
            <person name="Cullen D."/>
            <person name="Martin F."/>
            <person name="Rosso M.-N."/>
            <person name="Henrissat B."/>
            <person name="Hibbett D."/>
            <person name="Martinez A.T."/>
            <person name="Grigoriev I.V."/>
        </authorList>
    </citation>
    <scope>NUCLEOTIDE SEQUENCE</scope>
    <source>
        <strain evidence="2">AH 40177</strain>
    </source>
</reference>
<gene>
    <name evidence="2" type="ORF">BDP27DRAFT_1157718</name>
</gene>
<comment type="caution">
    <text evidence="2">The sequence shown here is derived from an EMBL/GenBank/DDBJ whole genome shotgun (WGS) entry which is preliminary data.</text>
</comment>
<evidence type="ECO:0000313" key="2">
    <source>
        <dbReference type="EMBL" id="KAF9078800.1"/>
    </source>
</evidence>
<feature type="non-terminal residue" evidence="2">
    <location>
        <position position="131"/>
    </location>
</feature>
<sequence length="131" mass="15321">LRLDPCRRFTFGITVENCEMRIWFLSRAALLKSKPFDFMKEPQPLIQLFLSFAFASPSKMGWDPTISFSHVDEGKVYTTISIILDSSADSPFGRGTRIWKVKDRKGKIRVLKDLWLEFDRVPEHEILERII</sequence>
<dbReference type="InterPro" id="IPR040976">
    <property type="entry name" value="Pkinase_fungal"/>
</dbReference>
<dbReference type="Proteomes" id="UP000772434">
    <property type="component" value="Unassembled WGS sequence"/>
</dbReference>
<evidence type="ECO:0000259" key="1">
    <source>
        <dbReference type="Pfam" id="PF17667"/>
    </source>
</evidence>
<dbReference type="AlphaFoldDB" id="A0A9P5QBH4"/>
<organism evidence="2 3">
    <name type="scientific">Rhodocollybia butyracea</name>
    <dbReference type="NCBI Taxonomy" id="206335"/>
    <lineage>
        <taxon>Eukaryota</taxon>
        <taxon>Fungi</taxon>
        <taxon>Dikarya</taxon>
        <taxon>Basidiomycota</taxon>
        <taxon>Agaricomycotina</taxon>
        <taxon>Agaricomycetes</taxon>
        <taxon>Agaricomycetidae</taxon>
        <taxon>Agaricales</taxon>
        <taxon>Marasmiineae</taxon>
        <taxon>Omphalotaceae</taxon>
        <taxon>Rhodocollybia</taxon>
    </lineage>
</organism>
<feature type="domain" description="Fungal-type protein kinase" evidence="1">
    <location>
        <begin position="4"/>
        <end position="130"/>
    </location>
</feature>
<feature type="non-terminal residue" evidence="2">
    <location>
        <position position="1"/>
    </location>
</feature>